<protein>
    <recommendedName>
        <fullName evidence="3">DUF3251 domain-containing protein</fullName>
    </recommendedName>
</protein>
<accession>A0A9X4N0Z1</accession>
<evidence type="ECO:0000313" key="2">
    <source>
        <dbReference type="Proteomes" id="UP001152599"/>
    </source>
</evidence>
<comment type="caution">
    <text evidence="1">The sequence shown here is derived from an EMBL/GenBank/DDBJ whole genome shotgun (WGS) entry which is preliminary data.</text>
</comment>
<evidence type="ECO:0000313" key="1">
    <source>
        <dbReference type="EMBL" id="MDG4946850.1"/>
    </source>
</evidence>
<organism evidence="1 2">
    <name type="scientific">Profundicola chukchiensis</name>
    <dbReference type="NCBI Taxonomy" id="2961959"/>
    <lineage>
        <taxon>Bacteria</taxon>
        <taxon>Pseudomonadati</taxon>
        <taxon>Bacteroidota</taxon>
        <taxon>Flavobacteriia</taxon>
        <taxon>Flavobacteriales</taxon>
        <taxon>Weeksellaceae</taxon>
        <taxon>Profundicola</taxon>
    </lineage>
</organism>
<dbReference type="RefSeq" id="WP_304421166.1">
    <property type="nucleotide sequence ID" value="NZ_JANCMU010000007.1"/>
</dbReference>
<gene>
    <name evidence="1" type="ORF">NMK71_10520</name>
</gene>
<name>A0A9X4N0Z1_9FLAO</name>
<evidence type="ECO:0008006" key="3">
    <source>
        <dbReference type="Google" id="ProtNLM"/>
    </source>
</evidence>
<dbReference type="EMBL" id="JANCMU010000007">
    <property type="protein sequence ID" value="MDG4946850.1"/>
    <property type="molecule type" value="Genomic_DNA"/>
</dbReference>
<dbReference type="Proteomes" id="UP001152599">
    <property type="component" value="Unassembled WGS sequence"/>
</dbReference>
<reference evidence="1" key="1">
    <citation type="submission" date="2022-07" db="EMBL/GenBank/DDBJ databases">
        <title>Description and genome-wide analysis of Profundicola chukchiensis gen. nov., sp. nov., marine bacteria isolated from bottom sediments of the Chukchi Sea.</title>
        <authorList>
            <person name="Romanenko L."/>
            <person name="Otstavnykh N."/>
            <person name="Kurilenko V."/>
            <person name="Eremeev V."/>
            <person name="Velansky P."/>
            <person name="Mikhailov V."/>
            <person name="Isaeva M."/>
        </authorList>
    </citation>
    <scope>NUCLEOTIDE SEQUENCE</scope>
    <source>
        <strain evidence="1">KMM 9713</strain>
    </source>
</reference>
<dbReference type="AlphaFoldDB" id="A0A9X4N0Z1"/>
<keyword evidence="2" id="KW-1185">Reference proteome</keyword>
<sequence>MKKNLLFFTVFLTSLLSAQSEGYNKLQSQIEANKTKIETLQSSVNAVTTENIYLKEVLDIQKPIKEASANNTNYKIVAVRANKEEKRIYVDLLIESTDMDKYYNIQLADMIDVLGNKYSFDRYVSKNVRGEQYLNIPLKITCVFRYIEEHPEFIKLLKINVDVGPIGASYNQIVKSSVQLRDLPVTWE</sequence>
<proteinExistence type="predicted"/>